<keyword evidence="7" id="KW-0812">Transmembrane</keyword>
<keyword evidence="10" id="KW-1185">Reference proteome</keyword>
<keyword evidence="7" id="KW-0472">Membrane</keyword>
<evidence type="ECO:0000256" key="4">
    <source>
        <dbReference type="ARBA" id="ARBA00023014"/>
    </source>
</evidence>
<dbReference type="Pfam" id="PF09990">
    <property type="entry name" value="DUF2231"/>
    <property type="match status" value="1"/>
</dbReference>
<evidence type="ECO:0000256" key="3">
    <source>
        <dbReference type="ARBA" id="ARBA00023004"/>
    </source>
</evidence>
<evidence type="ECO:0000256" key="6">
    <source>
        <dbReference type="ARBA" id="ARBA00038001"/>
    </source>
</evidence>
<dbReference type="RefSeq" id="WP_337697541.1">
    <property type="nucleotide sequence ID" value="NZ_JBBEGN010000017.1"/>
</dbReference>
<evidence type="ECO:0000313" key="10">
    <source>
        <dbReference type="Proteomes" id="UP001385809"/>
    </source>
</evidence>
<name>A0ABU8MUH5_9PSEU</name>
<sequence length="293" mass="30748">MRPFDDIDRIARSQALDRVAAPARDLVNRVLTNQKVADVLHGVPIGHPLHPALAQLSFGSFLSAGLLDILPRTRRPATALIGVGLLAAGPTAASGWADYSQAHEEQQRVGIVHAAANITMITGYVASLAARLRGRSTRGALLGWAALAAGSAGAVLGGHLSYHQALGANHAEDYPHIGPEDWADAGSFTELPEGEPVGRDVGGVRVVVVRRGDQVEALGERCPHASAPLSDGALTDADGDRCVECPWHGSVFRLRDGRVMRGPATAPAAVFPARVRDGRLELRVATWPGVPAS</sequence>
<dbReference type="InterPro" id="IPR019251">
    <property type="entry name" value="DUF2231_TM"/>
</dbReference>
<dbReference type="EMBL" id="JBBEGN010000017">
    <property type="protein sequence ID" value="MEJ2870969.1"/>
    <property type="molecule type" value="Genomic_DNA"/>
</dbReference>
<keyword evidence="3" id="KW-0408">Iron</keyword>
<protein>
    <submittedName>
        <fullName evidence="9">Rieske (2Fe-2S) protein</fullName>
    </submittedName>
</protein>
<feature type="transmembrane region" description="Helical" evidence="7">
    <location>
        <begin position="77"/>
        <end position="97"/>
    </location>
</feature>
<dbReference type="InterPro" id="IPR036922">
    <property type="entry name" value="Rieske_2Fe-2S_sf"/>
</dbReference>
<comment type="caution">
    <text evidence="9">The sequence shown here is derived from an EMBL/GenBank/DDBJ whole genome shotgun (WGS) entry which is preliminary data.</text>
</comment>
<evidence type="ECO:0000256" key="5">
    <source>
        <dbReference type="ARBA" id="ARBA00034078"/>
    </source>
</evidence>
<keyword evidence="7" id="KW-1133">Transmembrane helix</keyword>
<keyword evidence="2" id="KW-0479">Metal-binding</keyword>
<feature type="domain" description="Rieske" evidence="8">
    <location>
        <begin position="183"/>
        <end position="282"/>
    </location>
</feature>
<reference evidence="9 10" key="1">
    <citation type="submission" date="2024-03" db="EMBL/GenBank/DDBJ databases">
        <title>Actinomycetospora sp. OC33-EN08, a novel actinomycete isolated from wild orchid (Aerides multiflora).</title>
        <authorList>
            <person name="Suriyachadkun C."/>
        </authorList>
    </citation>
    <scope>NUCLEOTIDE SEQUENCE [LARGE SCALE GENOMIC DNA]</scope>
    <source>
        <strain evidence="9 10">OC33-EN08</strain>
    </source>
</reference>
<dbReference type="Pfam" id="PF00355">
    <property type="entry name" value="Rieske"/>
    <property type="match status" value="1"/>
</dbReference>
<dbReference type="PROSITE" id="PS51296">
    <property type="entry name" value="RIESKE"/>
    <property type="match status" value="1"/>
</dbReference>
<dbReference type="InterPro" id="IPR017941">
    <property type="entry name" value="Rieske_2Fe-2S"/>
</dbReference>
<feature type="transmembrane region" description="Helical" evidence="7">
    <location>
        <begin position="109"/>
        <end position="129"/>
    </location>
</feature>
<dbReference type="PANTHER" id="PTHR21496">
    <property type="entry name" value="FERREDOXIN-RELATED"/>
    <property type="match status" value="1"/>
</dbReference>
<evidence type="ECO:0000259" key="8">
    <source>
        <dbReference type="PROSITE" id="PS51296"/>
    </source>
</evidence>
<evidence type="ECO:0000256" key="2">
    <source>
        <dbReference type="ARBA" id="ARBA00022723"/>
    </source>
</evidence>
<keyword evidence="4" id="KW-0411">Iron-sulfur</keyword>
<organism evidence="9 10">
    <name type="scientific">Actinomycetospora aurantiaca</name>
    <dbReference type="NCBI Taxonomy" id="3129233"/>
    <lineage>
        <taxon>Bacteria</taxon>
        <taxon>Bacillati</taxon>
        <taxon>Actinomycetota</taxon>
        <taxon>Actinomycetes</taxon>
        <taxon>Pseudonocardiales</taxon>
        <taxon>Pseudonocardiaceae</taxon>
        <taxon>Actinomycetospora</taxon>
    </lineage>
</organism>
<evidence type="ECO:0000256" key="1">
    <source>
        <dbReference type="ARBA" id="ARBA00022714"/>
    </source>
</evidence>
<gene>
    <name evidence="9" type="ORF">WCD74_24615</name>
</gene>
<dbReference type="PANTHER" id="PTHR21496:SF0">
    <property type="entry name" value="RIESKE DOMAIN-CONTAINING PROTEIN"/>
    <property type="match status" value="1"/>
</dbReference>
<comment type="cofactor">
    <cofactor evidence="5">
        <name>[2Fe-2S] cluster</name>
        <dbReference type="ChEBI" id="CHEBI:190135"/>
    </cofactor>
</comment>
<accession>A0ABU8MUH5</accession>
<dbReference type="SUPFAM" id="SSF50022">
    <property type="entry name" value="ISP domain"/>
    <property type="match status" value="1"/>
</dbReference>
<evidence type="ECO:0000256" key="7">
    <source>
        <dbReference type="SAM" id="Phobius"/>
    </source>
</evidence>
<comment type="similarity">
    <text evidence="6">Belongs to the bacterial ring-hydroxylating dioxygenase ferredoxin component family.</text>
</comment>
<feature type="transmembrane region" description="Helical" evidence="7">
    <location>
        <begin position="141"/>
        <end position="162"/>
    </location>
</feature>
<dbReference type="Proteomes" id="UP001385809">
    <property type="component" value="Unassembled WGS sequence"/>
</dbReference>
<keyword evidence="1" id="KW-0001">2Fe-2S</keyword>
<proteinExistence type="inferred from homology"/>
<evidence type="ECO:0000313" key="9">
    <source>
        <dbReference type="EMBL" id="MEJ2870969.1"/>
    </source>
</evidence>
<dbReference type="Gene3D" id="2.102.10.10">
    <property type="entry name" value="Rieske [2Fe-2S] iron-sulphur domain"/>
    <property type="match status" value="1"/>
</dbReference>